<evidence type="ECO:0000313" key="6">
    <source>
        <dbReference type="EMBL" id="ROR97559.1"/>
    </source>
</evidence>
<dbReference type="SMART" id="SM00862">
    <property type="entry name" value="Trans_reg_C"/>
    <property type="match status" value="1"/>
</dbReference>
<dbReference type="Gene3D" id="3.40.50.2300">
    <property type="match status" value="1"/>
</dbReference>
<keyword evidence="1 3" id="KW-0238">DNA-binding</keyword>
<dbReference type="EMBL" id="RKHQ01000001">
    <property type="protein sequence ID" value="ROR97559.1"/>
    <property type="molecule type" value="Genomic_DNA"/>
</dbReference>
<keyword evidence="2" id="KW-0597">Phosphoprotein</keyword>
<accession>A0A3N2DCP1</accession>
<dbReference type="GO" id="GO:0005829">
    <property type="term" value="C:cytosol"/>
    <property type="evidence" value="ECO:0007669"/>
    <property type="project" value="TreeGrafter"/>
</dbReference>
<proteinExistence type="predicted"/>
<evidence type="ECO:0000256" key="3">
    <source>
        <dbReference type="PROSITE-ProRule" id="PRU01091"/>
    </source>
</evidence>
<dbReference type="CDD" id="cd00383">
    <property type="entry name" value="trans_reg_C"/>
    <property type="match status" value="1"/>
</dbReference>
<dbReference type="PANTHER" id="PTHR48111:SF36">
    <property type="entry name" value="TRANSCRIPTIONAL REGULATORY PROTEIN CUTR"/>
    <property type="match status" value="1"/>
</dbReference>
<dbReference type="AlphaFoldDB" id="A0A3N2DCP1"/>
<feature type="modified residue" description="4-aspartylphosphate" evidence="2">
    <location>
        <position position="51"/>
    </location>
</feature>
<keyword evidence="7" id="KW-1185">Reference proteome</keyword>
<dbReference type="GO" id="GO:0032993">
    <property type="term" value="C:protein-DNA complex"/>
    <property type="evidence" value="ECO:0007669"/>
    <property type="project" value="TreeGrafter"/>
</dbReference>
<evidence type="ECO:0000256" key="2">
    <source>
        <dbReference type="PROSITE-ProRule" id="PRU00169"/>
    </source>
</evidence>
<dbReference type="SUPFAM" id="SSF52172">
    <property type="entry name" value="CheY-like"/>
    <property type="match status" value="1"/>
</dbReference>
<dbReference type="SMART" id="SM00448">
    <property type="entry name" value="REC"/>
    <property type="match status" value="1"/>
</dbReference>
<organism evidence="6 7">
    <name type="scientific">Salana multivorans</name>
    <dbReference type="NCBI Taxonomy" id="120377"/>
    <lineage>
        <taxon>Bacteria</taxon>
        <taxon>Bacillati</taxon>
        <taxon>Actinomycetota</taxon>
        <taxon>Actinomycetes</taxon>
        <taxon>Micrococcales</taxon>
        <taxon>Beutenbergiaceae</taxon>
        <taxon>Salana</taxon>
    </lineage>
</organism>
<dbReference type="InterPro" id="IPR001789">
    <property type="entry name" value="Sig_transdc_resp-reg_receiver"/>
</dbReference>
<reference evidence="6 7" key="1">
    <citation type="submission" date="2018-11" db="EMBL/GenBank/DDBJ databases">
        <title>Sequencing the genomes of 1000 actinobacteria strains.</title>
        <authorList>
            <person name="Klenk H.-P."/>
        </authorList>
    </citation>
    <scope>NUCLEOTIDE SEQUENCE [LARGE SCALE GENOMIC DNA]</scope>
    <source>
        <strain evidence="6 7">DSM 13521</strain>
    </source>
</reference>
<dbReference type="OrthoDB" id="9802426at2"/>
<feature type="DNA-binding region" description="OmpR/PhoB-type" evidence="3">
    <location>
        <begin position="124"/>
        <end position="219"/>
    </location>
</feature>
<sequence>MRVLIVDDEELLADSIRRWLAAEAIAADVADDGDAALLAIDVNDYDVVVLDRDLPGLHGDEVCRILVARPERPAILMLTAARSLDDTVEGLRLGADDYLTKPFELAELTARLRTLTRRRFTALPPILRAGDLTLDPYRREVYRAGRFVHLSRKEFAVLELLLRAQGGVLSAETLLEKAWDENADPLTNSVKVTISTLRRKIGAPAVIRTVPGTGYAIDGAQAHERG</sequence>
<feature type="domain" description="OmpR/PhoB-type" evidence="5">
    <location>
        <begin position="124"/>
        <end position="219"/>
    </location>
</feature>
<dbReference type="InterPro" id="IPR001867">
    <property type="entry name" value="OmpR/PhoB-type_DNA-bd"/>
</dbReference>
<dbReference type="PANTHER" id="PTHR48111">
    <property type="entry name" value="REGULATOR OF RPOS"/>
    <property type="match status" value="1"/>
</dbReference>
<dbReference type="Proteomes" id="UP000275356">
    <property type="component" value="Unassembled WGS sequence"/>
</dbReference>
<dbReference type="GO" id="GO:0000156">
    <property type="term" value="F:phosphorelay response regulator activity"/>
    <property type="evidence" value="ECO:0007669"/>
    <property type="project" value="TreeGrafter"/>
</dbReference>
<dbReference type="RefSeq" id="WP_123739589.1">
    <property type="nucleotide sequence ID" value="NZ_CALFQU010000006.1"/>
</dbReference>
<dbReference type="InterPro" id="IPR011006">
    <property type="entry name" value="CheY-like_superfamily"/>
</dbReference>
<evidence type="ECO:0000256" key="1">
    <source>
        <dbReference type="ARBA" id="ARBA00023125"/>
    </source>
</evidence>
<dbReference type="Pfam" id="PF00486">
    <property type="entry name" value="Trans_reg_C"/>
    <property type="match status" value="1"/>
</dbReference>
<dbReference type="InterPro" id="IPR039420">
    <property type="entry name" value="WalR-like"/>
</dbReference>
<dbReference type="Pfam" id="PF00072">
    <property type="entry name" value="Response_reg"/>
    <property type="match status" value="1"/>
</dbReference>
<dbReference type="PROSITE" id="PS51755">
    <property type="entry name" value="OMPR_PHOB"/>
    <property type="match status" value="1"/>
</dbReference>
<feature type="domain" description="Response regulatory" evidence="4">
    <location>
        <begin position="2"/>
        <end position="116"/>
    </location>
</feature>
<dbReference type="InterPro" id="IPR036388">
    <property type="entry name" value="WH-like_DNA-bd_sf"/>
</dbReference>
<comment type="caution">
    <text evidence="6">The sequence shown here is derived from an EMBL/GenBank/DDBJ whole genome shotgun (WGS) entry which is preliminary data.</text>
</comment>
<evidence type="ECO:0000313" key="7">
    <source>
        <dbReference type="Proteomes" id="UP000275356"/>
    </source>
</evidence>
<name>A0A3N2DCP1_9MICO</name>
<evidence type="ECO:0000259" key="4">
    <source>
        <dbReference type="PROSITE" id="PS50110"/>
    </source>
</evidence>
<dbReference type="GO" id="GO:0000976">
    <property type="term" value="F:transcription cis-regulatory region binding"/>
    <property type="evidence" value="ECO:0007669"/>
    <property type="project" value="TreeGrafter"/>
</dbReference>
<dbReference type="Gene3D" id="6.10.250.690">
    <property type="match status" value="1"/>
</dbReference>
<dbReference type="Gene3D" id="1.10.10.10">
    <property type="entry name" value="Winged helix-like DNA-binding domain superfamily/Winged helix DNA-binding domain"/>
    <property type="match status" value="1"/>
</dbReference>
<dbReference type="PROSITE" id="PS50110">
    <property type="entry name" value="RESPONSE_REGULATORY"/>
    <property type="match status" value="1"/>
</dbReference>
<evidence type="ECO:0000259" key="5">
    <source>
        <dbReference type="PROSITE" id="PS51755"/>
    </source>
</evidence>
<dbReference type="GO" id="GO:0006355">
    <property type="term" value="P:regulation of DNA-templated transcription"/>
    <property type="evidence" value="ECO:0007669"/>
    <property type="project" value="InterPro"/>
</dbReference>
<protein>
    <submittedName>
        <fullName evidence="6">Two-component system response regulator VanR</fullName>
    </submittedName>
</protein>
<gene>
    <name evidence="6" type="ORF">EDD28_2159</name>
</gene>